<evidence type="ECO:0000256" key="1">
    <source>
        <dbReference type="SAM" id="Coils"/>
    </source>
</evidence>
<dbReference type="Pfam" id="PF04350">
    <property type="entry name" value="PilO"/>
    <property type="match status" value="1"/>
</dbReference>
<keyword evidence="2" id="KW-0812">Transmembrane</keyword>
<dbReference type="GO" id="GO:0043107">
    <property type="term" value="P:type IV pilus-dependent motility"/>
    <property type="evidence" value="ECO:0007669"/>
    <property type="project" value="InterPro"/>
</dbReference>
<dbReference type="AlphaFoldDB" id="A0A286TTL3"/>
<protein>
    <submittedName>
        <fullName evidence="3">Tfp pilus assembly protein PilO</fullName>
    </submittedName>
</protein>
<dbReference type="PANTHER" id="PTHR39555">
    <property type="entry name" value="FIMBRIAL ASSEMBLY PROTEIN PILO-LIKE PROTEIN-RELATED"/>
    <property type="match status" value="1"/>
</dbReference>
<evidence type="ECO:0000313" key="3">
    <source>
        <dbReference type="EMBL" id="GAX59230.1"/>
    </source>
</evidence>
<evidence type="ECO:0000256" key="2">
    <source>
        <dbReference type="SAM" id="Phobius"/>
    </source>
</evidence>
<evidence type="ECO:0000313" key="4">
    <source>
        <dbReference type="Proteomes" id="UP000218542"/>
    </source>
</evidence>
<sequence length="176" mass="20740">MITLRMRKLDRFCLLTVVVVLVTCGYLIVSYVSKQKRQIQQETELLSEKLKKLNIAEVNLENLNKFLDDTKNELKIINDQIPETAKIGMFLTEIDSLMEQREQLLINIEPLPPIIEDNYKRIPIRVEFKGSFENTYKILHDLETMNRLLVMERINIFKSDTDKRCKVDLTTSVFEM</sequence>
<keyword evidence="1" id="KW-0175">Coiled coil</keyword>
<dbReference type="OrthoDB" id="5502253at2"/>
<dbReference type="RefSeq" id="WP_096892365.1">
    <property type="nucleotide sequence ID" value="NZ_BAOS01000001.1"/>
</dbReference>
<reference evidence="3 4" key="1">
    <citation type="journal article" date="2017" name="Environ. Microbiol. Rep.">
        <title>Genetic diversity of marine anaerobic ammonium-oxidizing bacteria as revealed by genomic and proteomic analyses of 'Candidatus Scalindua japonica'.</title>
        <authorList>
            <person name="Oshiki M."/>
            <person name="Mizuto K."/>
            <person name="Kimura Z."/>
            <person name="Kindaichi T."/>
            <person name="Satoh H."/>
            <person name="Okabe S."/>
        </authorList>
    </citation>
    <scope>NUCLEOTIDE SEQUENCE [LARGE SCALE GENOMIC DNA]</scope>
    <source>
        <strain evidence="4">husup-a2</strain>
    </source>
</reference>
<keyword evidence="2" id="KW-0472">Membrane</keyword>
<organism evidence="3 4">
    <name type="scientific">Candidatus Scalindua japonica</name>
    <dbReference type="NCBI Taxonomy" id="1284222"/>
    <lineage>
        <taxon>Bacteria</taxon>
        <taxon>Pseudomonadati</taxon>
        <taxon>Planctomycetota</taxon>
        <taxon>Candidatus Brocadiia</taxon>
        <taxon>Candidatus Brocadiales</taxon>
        <taxon>Candidatus Scalinduaceae</taxon>
        <taxon>Candidatus Scalindua</taxon>
    </lineage>
</organism>
<proteinExistence type="predicted"/>
<name>A0A286TTL3_9BACT</name>
<keyword evidence="4" id="KW-1185">Reference proteome</keyword>
<dbReference type="GO" id="GO:0043683">
    <property type="term" value="P:type IV pilus assembly"/>
    <property type="evidence" value="ECO:0007669"/>
    <property type="project" value="InterPro"/>
</dbReference>
<gene>
    <name evidence="3" type="ORF">SCALIN_C01_0161</name>
</gene>
<dbReference type="InterPro" id="IPR007445">
    <property type="entry name" value="PilO"/>
</dbReference>
<dbReference type="PANTHER" id="PTHR39555:SF1">
    <property type="entry name" value="TYPE IV PILUS INNER MEMBRANE COMPONENT PILO"/>
    <property type="match status" value="1"/>
</dbReference>
<keyword evidence="2" id="KW-1133">Transmembrane helix</keyword>
<dbReference type="Proteomes" id="UP000218542">
    <property type="component" value="Unassembled WGS sequence"/>
</dbReference>
<feature type="transmembrane region" description="Helical" evidence="2">
    <location>
        <begin position="12"/>
        <end position="32"/>
    </location>
</feature>
<feature type="coiled-coil region" evidence="1">
    <location>
        <begin position="36"/>
        <end position="80"/>
    </location>
</feature>
<dbReference type="EMBL" id="BAOS01000001">
    <property type="protein sequence ID" value="GAX59230.1"/>
    <property type="molecule type" value="Genomic_DNA"/>
</dbReference>
<dbReference type="InterPro" id="IPR014717">
    <property type="entry name" value="Transl_elong_EF1B/ribsomal_bS6"/>
</dbReference>
<dbReference type="Gene3D" id="3.30.70.60">
    <property type="match status" value="1"/>
</dbReference>
<accession>A0A286TTL3</accession>
<comment type="caution">
    <text evidence="3">The sequence shown here is derived from an EMBL/GenBank/DDBJ whole genome shotgun (WGS) entry which is preliminary data.</text>
</comment>